<evidence type="ECO:0000313" key="2">
    <source>
        <dbReference type="EMBL" id="KAK4231825.1"/>
    </source>
</evidence>
<keyword evidence="3" id="KW-1185">Reference proteome</keyword>
<proteinExistence type="predicted"/>
<feature type="compositionally biased region" description="Basic and acidic residues" evidence="1">
    <location>
        <begin position="10"/>
        <end position="26"/>
    </location>
</feature>
<sequence length="98" mass="10978">MAFETNGIPAREDVNNNPQHNDDNNGRKHHHTSFCSPLGLLRAISNLWPTSSNPEPKTNTNTNTTEKKKYVHVPTHAAKSHLRTTSSPSIRRANEVLQ</sequence>
<evidence type="ECO:0000313" key="3">
    <source>
        <dbReference type="Proteomes" id="UP001301958"/>
    </source>
</evidence>
<evidence type="ECO:0000256" key="1">
    <source>
        <dbReference type="SAM" id="MobiDB-lite"/>
    </source>
</evidence>
<feature type="compositionally biased region" description="Low complexity" evidence="1">
    <location>
        <begin position="50"/>
        <end position="64"/>
    </location>
</feature>
<comment type="caution">
    <text evidence="2">The sequence shown here is derived from an EMBL/GenBank/DDBJ whole genome shotgun (WGS) entry which is preliminary data.</text>
</comment>
<organism evidence="2 3">
    <name type="scientific">Podospora fimiseda</name>
    <dbReference type="NCBI Taxonomy" id="252190"/>
    <lineage>
        <taxon>Eukaryota</taxon>
        <taxon>Fungi</taxon>
        <taxon>Dikarya</taxon>
        <taxon>Ascomycota</taxon>
        <taxon>Pezizomycotina</taxon>
        <taxon>Sordariomycetes</taxon>
        <taxon>Sordariomycetidae</taxon>
        <taxon>Sordariales</taxon>
        <taxon>Podosporaceae</taxon>
        <taxon>Podospora</taxon>
    </lineage>
</organism>
<feature type="region of interest" description="Disordered" evidence="1">
    <location>
        <begin position="46"/>
        <end position="98"/>
    </location>
</feature>
<gene>
    <name evidence="2" type="ORF">QBC38DRAFT_451058</name>
</gene>
<reference evidence="2" key="1">
    <citation type="journal article" date="2023" name="Mol. Phylogenet. Evol.">
        <title>Genome-scale phylogeny and comparative genomics of the fungal order Sordariales.</title>
        <authorList>
            <person name="Hensen N."/>
            <person name="Bonometti L."/>
            <person name="Westerberg I."/>
            <person name="Brannstrom I.O."/>
            <person name="Guillou S."/>
            <person name="Cros-Aarteil S."/>
            <person name="Calhoun S."/>
            <person name="Haridas S."/>
            <person name="Kuo A."/>
            <person name="Mondo S."/>
            <person name="Pangilinan J."/>
            <person name="Riley R."/>
            <person name="LaButti K."/>
            <person name="Andreopoulos B."/>
            <person name="Lipzen A."/>
            <person name="Chen C."/>
            <person name="Yan M."/>
            <person name="Daum C."/>
            <person name="Ng V."/>
            <person name="Clum A."/>
            <person name="Steindorff A."/>
            <person name="Ohm R.A."/>
            <person name="Martin F."/>
            <person name="Silar P."/>
            <person name="Natvig D.O."/>
            <person name="Lalanne C."/>
            <person name="Gautier V."/>
            <person name="Ament-Velasquez S.L."/>
            <person name="Kruys A."/>
            <person name="Hutchinson M.I."/>
            <person name="Powell A.J."/>
            <person name="Barry K."/>
            <person name="Miller A.N."/>
            <person name="Grigoriev I.V."/>
            <person name="Debuchy R."/>
            <person name="Gladieux P."/>
            <person name="Hiltunen Thoren M."/>
            <person name="Johannesson H."/>
        </authorList>
    </citation>
    <scope>NUCLEOTIDE SEQUENCE</scope>
    <source>
        <strain evidence="2">CBS 990.96</strain>
    </source>
</reference>
<feature type="region of interest" description="Disordered" evidence="1">
    <location>
        <begin position="1"/>
        <end position="34"/>
    </location>
</feature>
<dbReference type="EMBL" id="MU865291">
    <property type="protein sequence ID" value="KAK4231825.1"/>
    <property type="molecule type" value="Genomic_DNA"/>
</dbReference>
<name>A0AAN7BYA1_9PEZI</name>
<reference evidence="2" key="2">
    <citation type="submission" date="2023-05" db="EMBL/GenBank/DDBJ databases">
        <authorList>
            <consortium name="Lawrence Berkeley National Laboratory"/>
            <person name="Steindorff A."/>
            <person name="Hensen N."/>
            <person name="Bonometti L."/>
            <person name="Westerberg I."/>
            <person name="Brannstrom I.O."/>
            <person name="Guillou S."/>
            <person name="Cros-Aarteil S."/>
            <person name="Calhoun S."/>
            <person name="Haridas S."/>
            <person name="Kuo A."/>
            <person name="Mondo S."/>
            <person name="Pangilinan J."/>
            <person name="Riley R."/>
            <person name="Labutti K."/>
            <person name="Andreopoulos B."/>
            <person name="Lipzen A."/>
            <person name="Chen C."/>
            <person name="Yanf M."/>
            <person name="Daum C."/>
            <person name="Ng V."/>
            <person name="Clum A."/>
            <person name="Ohm R."/>
            <person name="Martin F."/>
            <person name="Silar P."/>
            <person name="Natvig D."/>
            <person name="Lalanne C."/>
            <person name="Gautier V."/>
            <person name="Ament-Velasquez S.L."/>
            <person name="Kruys A."/>
            <person name="Hutchinson M.I."/>
            <person name="Powell A.J."/>
            <person name="Barry K."/>
            <person name="Miller A.N."/>
            <person name="Grigoriev I.V."/>
            <person name="Debuchy R."/>
            <person name="Gladieux P."/>
            <person name="Thoren M.H."/>
            <person name="Johannesson H."/>
        </authorList>
    </citation>
    <scope>NUCLEOTIDE SEQUENCE</scope>
    <source>
        <strain evidence="2">CBS 990.96</strain>
    </source>
</reference>
<protein>
    <submittedName>
        <fullName evidence="2">Uncharacterized protein</fullName>
    </submittedName>
</protein>
<dbReference type="AlphaFoldDB" id="A0AAN7BYA1"/>
<accession>A0AAN7BYA1</accession>
<dbReference type="Proteomes" id="UP001301958">
    <property type="component" value="Unassembled WGS sequence"/>
</dbReference>